<accession>A0A255GUM8</accession>
<evidence type="ECO:0000313" key="4">
    <source>
        <dbReference type="Proteomes" id="UP000216311"/>
    </source>
</evidence>
<keyword evidence="2" id="KW-1133">Transmembrane helix</keyword>
<protein>
    <recommendedName>
        <fullName evidence="5">Chemotaxis methyl-accepting receptor HlyB-like 4HB MCP domain-containing protein</fullName>
    </recommendedName>
</protein>
<gene>
    <name evidence="3" type="ORF">CGZ93_13635</name>
</gene>
<dbReference type="RefSeq" id="WP_094364688.1">
    <property type="nucleotide sequence ID" value="NZ_NMVQ01000034.1"/>
</dbReference>
<name>A0A255GUM8_9ACTN</name>
<sequence length="445" mass="47346">MTAAPAPQQAPTAGTAAAPPGQVAPRPGSTYQPAPRGTTSAPASGVPTPKLLRLLMALCMVTTVLFGGASGAVLLNANHRMGEAVRNTEQLLRVQTIRAEMLRADATMSNSFLLGGQEQMAQQQAYQNALEHAQQLVVEAAEAQPADRVALVKVNATLGRYSRTMEQARDNNRQGFPVGQAYLNDAGGQLRNGMLPVLDSLAETNRARVSDQTHSSQGAWIVVTGVLALAALIATMWLTALRFRRVVNLGLGAATVLVLAGLLTGALTMANNATTSDTVNSQSLATAQAAANARAHGYDAKVYENLTLISRSGGGELEQSWADASWETRYALRRIPDATDRNRLTQLWDTHSFVHLAIRNNDAAGRWDQARELATNDAPTGSNQTFARFDESVTRLMQTSGERATTSLRNQYVGLLVAAGLCMASALAAVAGAGWGIRTRLREYA</sequence>
<dbReference type="Proteomes" id="UP000216311">
    <property type="component" value="Unassembled WGS sequence"/>
</dbReference>
<keyword evidence="4" id="KW-1185">Reference proteome</keyword>
<feature type="compositionally biased region" description="Low complexity" evidence="1">
    <location>
        <begin position="1"/>
        <end position="25"/>
    </location>
</feature>
<organism evidence="3 4">
    <name type="scientific">Enemella dayhoffiae</name>
    <dbReference type="NCBI Taxonomy" id="2016507"/>
    <lineage>
        <taxon>Bacteria</taxon>
        <taxon>Bacillati</taxon>
        <taxon>Actinomycetota</taxon>
        <taxon>Actinomycetes</taxon>
        <taxon>Propionibacteriales</taxon>
        <taxon>Propionibacteriaceae</taxon>
        <taxon>Enemella</taxon>
    </lineage>
</organism>
<evidence type="ECO:0000313" key="3">
    <source>
        <dbReference type="EMBL" id="OYO19395.1"/>
    </source>
</evidence>
<keyword evidence="2" id="KW-0812">Transmembrane</keyword>
<reference evidence="3 4" key="1">
    <citation type="submission" date="2017-07" db="EMBL/GenBank/DDBJ databases">
        <title>Draft whole genome sequences of clinical Proprionibacteriaceae strains.</title>
        <authorList>
            <person name="Bernier A.-M."/>
            <person name="Bernard K."/>
            <person name="Domingo M.-C."/>
        </authorList>
    </citation>
    <scope>NUCLEOTIDE SEQUENCE [LARGE SCALE GENOMIC DNA]</scope>
    <source>
        <strain evidence="3 4">NML 130396</strain>
    </source>
</reference>
<evidence type="ECO:0008006" key="5">
    <source>
        <dbReference type="Google" id="ProtNLM"/>
    </source>
</evidence>
<comment type="caution">
    <text evidence="3">The sequence shown here is derived from an EMBL/GenBank/DDBJ whole genome shotgun (WGS) entry which is preliminary data.</text>
</comment>
<evidence type="ECO:0000256" key="1">
    <source>
        <dbReference type="SAM" id="MobiDB-lite"/>
    </source>
</evidence>
<feature type="compositionally biased region" description="Polar residues" evidence="1">
    <location>
        <begin position="29"/>
        <end position="42"/>
    </location>
</feature>
<feature type="transmembrane region" description="Helical" evidence="2">
    <location>
        <begin position="412"/>
        <end position="437"/>
    </location>
</feature>
<dbReference type="EMBL" id="NMVQ01000034">
    <property type="protein sequence ID" value="OYO19395.1"/>
    <property type="molecule type" value="Genomic_DNA"/>
</dbReference>
<keyword evidence="2" id="KW-0472">Membrane</keyword>
<feature type="transmembrane region" description="Helical" evidence="2">
    <location>
        <begin position="54"/>
        <end position="77"/>
    </location>
</feature>
<feature type="region of interest" description="Disordered" evidence="1">
    <location>
        <begin position="1"/>
        <end position="46"/>
    </location>
</feature>
<dbReference type="OrthoDB" id="3218196at2"/>
<feature type="transmembrane region" description="Helical" evidence="2">
    <location>
        <begin position="246"/>
        <end position="267"/>
    </location>
</feature>
<evidence type="ECO:0000256" key="2">
    <source>
        <dbReference type="SAM" id="Phobius"/>
    </source>
</evidence>
<proteinExistence type="predicted"/>
<dbReference type="AlphaFoldDB" id="A0A255GUM8"/>
<feature type="transmembrane region" description="Helical" evidence="2">
    <location>
        <begin position="218"/>
        <end position="240"/>
    </location>
</feature>